<accession>A0A6J3M5P3</accession>
<reference evidence="4" key="1">
    <citation type="submission" date="2020-01" db="EMBL/GenBank/DDBJ databases">
        <authorList>
            <consortium name="DOE Joint Genome Institute"/>
            <person name="Haridas S."/>
            <person name="Albert R."/>
            <person name="Binder M."/>
            <person name="Bloem J."/>
            <person name="Labutti K."/>
            <person name="Salamov A."/>
            <person name="Andreopoulos B."/>
            <person name="Baker S.E."/>
            <person name="Barry K."/>
            <person name="Bills G."/>
            <person name="Bluhm B.H."/>
            <person name="Cannon C."/>
            <person name="Castanera R."/>
            <person name="Culley D.E."/>
            <person name="Daum C."/>
            <person name="Ezra D."/>
            <person name="Gonzalez J.B."/>
            <person name="Henrissat B."/>
            <person name="Kuo A."/>
            <person name="Liang C."/>
            <person name="Lipzen A."/>
            <person name="Lutzoni F."/>
            <person name="Magnuson J."/>
            <person name="Mondo S."/>
            <person name="Nolan M."/>
            <person name="Ohm R."/>
            <person name="Pangilinan J."/>
            <person name="Park H.-J."/>
            <person name="Ramirez L."/>
            <person name="Alfaro M."/>
            <person name="Sun H."/>
            <person name="Tritt A."/>
            <person name="Yoshinaga Y."/>
            <person name="Zwiers L.-H."/>
            <person name="Turgeon B.G."/>
            <person name="Goodwin S.B."/>
            <person name="Spatafora J.W."/>
            <person name="Crous P.W."/>
            <person name="Grigoriev I.V."/>
        </authorList>
    </citation>
    <scope>NUCLEOTIDE SEQUENCE</scope>
    <source>
        <strain evidence="4">CBS 342.82</strain>
    </source>
</reference>
<evidence type="ECO:0000313" key="3">
    <source>
        <dbReference type="Proteomes" id="UP000504637"/>
    </source>
</evidence>
<dbReference type="AlphaFoldDB" id="A0A6J3M5P3"/>
<keyword evidence="2" id="KW-0472">Membrane</keyword>
<reference evidence="4" key="3">
    <citation type="submission" date="2025-08" db="UniProtKB">
        <authorList>
            <consortium name="RefSeq"/>
        </authorList>
    </citation>
    <scope>IDENTIFICATION</scope>
    <source>
        <strain evidence="4">CBS 342.82</strain>
    </source>
</reference>
<proteinExistence type="predicted"/>
<gene>
    <name evidence="4" type="ORF">K489DRAFT_193850</name>
</gene>
<dbReference type="GeneID" id="54357352"/>
<keyword evidence="2" id="KW-1133">Transmembrane helix</keyword>
<sequence>MTPSHHSPQRLRGRRSATTQGNNDVMINTPLRHRLDHRACIGMHHHSLERRRSRRGKDLRLRSQDLVILYCCSPFHSAEWDRPTVPLVVLGSHLACTGFRSLRWLMQRADIHGCHSGMLRLLMHLLQQTRPLYHHPIVCSLQQPDVWQHIHLFQRTRAGAQPGILSGAITCVSCVTLIVFW</sequence>
<evidence type="ECO:0000313" key="4">
    <source>
        <dbReference type="RefSeq" id="XP_033460401.1"/>
    </source>
</evidence>
<feature type="transmembrane region" description="Helical" evidence="2">
    <location>
        <begin position="163"/>
        <end position="180"/>
    </location>
</feature>
<evidence type="ECO:0000256" key="2">
    <source>
        <dbReference type="SAM" id="Phobius"/>
    </source>
</evidence>
<organism evidence="4">
    <name type="scientific">Dissoconium aciculare CBS 342.82</name>
    <dbReference type="NCBI Taxonomy" id="1314786"/>
    <lineage>
        <taxon>Eukaryota</taxon>
        <taxon>Fungi</taxon>
        <taxon>Dikarya</taxon>
        <taxon>Ascomycota</taxon>
        <taxon>Pezizomycotina</taxon>
        <taxon>Dothideomycetes</taxon>
        <taxon>Dothideomycetidae</taxon>
        <taxon>Mycosphaerellales</taxon>
        <taxon>Dissoconiaceae</taxon>
        <taxon>Dissoconium</taxon>
    </lineage>
</organism>
<keyword evidence="2" id="KW-0812">Transmembrane</keyword>
<dbReference type="Proteomes" id="UP000504637">
    <property type="component" value="Unplaced"/>
</dbReference>
<protein>
    <submittedName>
        <fullName evidence="4">Uncharacterized protein</fullName>
    </submittedName>
</protein>
<dbReference type="RefSeq" id="XP_033460401.1">
    <property type="nucleotide sequence ID" value="XM_033599553.1"/>
</dbReference>
<feature type="region of interest" description="Disordered" evidence="1">
    <location>
        <begin position="1"/>
        <end position="24"/>
    </location>
</feature>
<evidence type="ECO:0000256" key="1">
    <source>
        <dbReference type="SAM" id="MobiDB-lite"/>
    </source>
</evidence>
<name>A0A6J3M5P3_9PEZI</name>
<keyword evidence="3" id="KW-1185">Reference proteome</keyword>
<reference evidence="4" key="2">
    <citation type="submission" date="2020-04" db="EMBL/GenBank/DDBJ databases">
        <authorList>
            <consortium name="NCBI Genome Project"/>
        </authorList>
    </citation>
    <scope>NUCLEOTIDE SEQUENCE</scope>
    <source>
        <strain evidence="4">CBS 342.82</strain>
    </source>
</reference>